<comment type="caution">
    <text evidence="1">The sequence shown here is derived from an EMBL/GenBank/DDBJ whole genome shotgun (WGS) entry which is preliminary data.</text>
</comment>
<keyword evidence="1" id="KW-0378">Hydrolase</keyword>
<dbReference type="EMBL" id="MU267564">
    <property type="protein sequence ID" value="KAH7916837.1"/>
    <property type="molecule type" value="Genomic_DNA"/>
</dbReference>
<proteinExistence type="predicted"/>
<feature type="non-terminal residue" evidence="1">
    <location>
        <position position="338"/>
    </location>
</feature>
<sequence length="338" mass="39120">MREILLLPYEALTIYNNSLAARIYNIRVDGSNSSSLKLMVEKSLLTWRKFAWIKLIKSNFIYQRLNVEHLISLLSFRLKVKAMKGSNFSTCNVNKNSLSENKFIFYQWLVGFTDGDGTFSIVRQNNKWSLTFKISQSTYNLRVLHFIKSQLKVGNIYVEKDGNHAHFRIRDRDVLESVIYPIFDKYSLLTTKQFNYIKFKEAHAILSNNSLSKLEKDNLIFEIIKTKAPIDYISPAWSLIENNVSNFESASKVMSKAWLVGFTEAEGSFYLVCKSTTRLVHAFEITQKLDKIVLIAIKYLLGISTKVKLTKLENYSIVTTNSRAIENIIKYYKNTMKG</sequence>
<keyword evidence="2" id="KW-1185">Reference proteome</keyword>
<evidence type="ECO:0000313" key="2">
    <source>
        <dbReference type="Proteomes" id="UP000790709"/>
    </source>
</evidence>
<evidence type="ECO:0000313" key="1">
    <source>
        <dbReference type="EMBL" id="KAH7916837.1"/>
    </source>
</evidence>
<dbReference type="Proteomes" id="UP000790709">
    <property type="component" value="Unassembled WGS sequence"/>
</dbReference>
<protein>
    <submittedName>
        <fullName evidence="1">Homing endonuclease</fullName>
    </submittedName>
</protein>
<gene>
    <name evidence="1" type="ORF">BV22DRAFT_1027344</name>
</gene>
<name>A0ACB8ATZ5_9AGAM</name>
<accession>A0ACB8ATZ5</accession>
<reference evidence="1" key="1">
    <citation type="journal article" date="2021" name="New Phytol.">
        <title>Evolutionary innovations through gain and loss of genes in the ectomycorrhizal Boletales.</title>
        <authorList>
            <person name="Wu G."/>
            <person name="Miyauchi S."/>
            <person name="Morin E."/>
            <person name="Kuo A."/>
            <person name="Drula E."/>
            <person name="Varga T."/>
            <person name="Kohler A."/>
            <person name="Feng B."/>
            <person name="Cao Y."/>
            <person name="Lipzen A."/>
            <person name="Daum C."/>
            <person name="Hundley H."/>
            <person name="Pangilinan J."/>
            <person name="Johnson J."/>
            <person name="Barry K."/>
            <person name="LaButti K."/>
            <person name="Ng V."/>
            <person name="Ahrendt S."/>
            <person name="Min B."/>
            <person name="Choi I.G."/>
            <person name="Park H."/>
            <person name="Plett J.M."/>
            <person name="Magnuson J."/>
            <person name="Spatafora J.W."/>
            <person name="Nagy L.G."/>
            <person name="Henrissat B."/>
            <person name="Grigoriev I.V."/>
            <person name="Yang Z.L."/>
            <person name="Xu J."/>
            <person name="Martin F.M."/>
        </authorList>
    </citation>
    <scope>NUCLEOTIDE SEQUENCE</scope>
    <source>
        <strain evidence="1">KUC20120723A-06</strain>
    </source>
</reference>
<organism evidence="1 2">
    <name type="scientific">Leucogyrophana mollusca</name>
    <dbReference type="NCBI Taxonomy" id="85980"/>
    <lineage>
        <taxon>Eukaryota</taxon>
        <taxon>Fungi</taxon>
        <taxon>Dikarya</taxon>
        <taxon>Basidiomycota</taxon>
        <taxon>Agaricomycotina</taxon>
        <taxon>Agaricomycetes</taxon>
        <taxon>Agaricomycetidae</taxon>
        <taxon>Boletales</taxon>
        <taxon>Boletales incertae sedis</taxon>
        <taxon>Leucogyrophana</taxon>
    </lineage>
</organism>
<keyword evidence="1" id="KW-0255">Endonuclease</keyword>
<keyword evidence="1" id="KW-0540">Nuclease</keyword>